<dbReference type="EC" id="3.1.1.85" evidence="5"/>
<dbReference type="Gene3D" id="3.40.50.1820">
    <property type="entry name" value="alpha/beta hydrolase"/>
    <property type="match status" value="1"/>
</dbReference>
<feature type="active site" evidence="5">
    <location>
        <position position="216"/>
    </location>
</feature>
<name>A0ABT8BN24_9VIBR</name>
<keyword evidence="3 5" id="KW-0093">Biotin biosynthesis</keyword>
<gene>
    <name evidence="5 7" type="primary">bioH</name>
    <name evidence="7" type="ORF">QWZ16_01975</name>
    <name evidence="8" type="ORF">QWZ16_15240</name>
</gene>
<evidence type="ECO:0000259" key="6">
    <source>
        <dbReference type="Pfam" id="PF00561"/>
    </source>
</evidence>
<comment type="subunit">
    <text evidence="5">Monomer.</text>
</comment>
<evidence type="ECO:0000256" key="2">
    <source>
        <dbReference type="ARBA" id="ARBA00022490"/>
    </source>
</evidence>
<reference evidence="7" key="3">
    <citation type="submission" date="2023-06" db="EMBL/GenBank/DDBJ databases">
        <authorList>
            <person name="Lucena T."/>
            <person name="Sun Q."/>
        </authorList>
    </citation>
    <scope>NUCLEOTIDE SEQUENCE</scope>
    <source>
        <strain evidence="7">CECT 7398</strain>
    </source>
</reference>
<feature type="active site" evidence="5">
    <location>
        <position position="244"/>
    </location>
</feature>
<evidence type="ECO:0000313" key="8">
    <source>
        <dbReference type="EMBL" id="MDN3611029.1"/>
    </source>
</evidence>
<dbReference type="Proteomes" id="UP001238540">
    <property type="component" value="Unassembled WGS sequence"/>
</dbReference>
<keyword evidence="9" id="KW-1185">Reference proteome</keyword>
<dbReference type="InterPro" id="IPR029058">
    <property type="entry name" value="AB_hydrolase_fold"/>
</dbReference>
<reference evidence="9" key="2">
    <citation type="journal article" date="2019" name="Int. J. Syst. Evol. Microbiol.">
        <title>The Global Catalogue of Microorganisms (GCM) 10K type strain sequencing project: providing services to taxonomists for standard genome sequencing and annotation.</title>
        <authorList>
            <consortium name="The Broad Institute Genomics Platform"/>
            <consortium name="The Broad Institute Genome Sequencing Center for Infectious Disease"/>
            <person name="Wu L."/>
            <person name="Ma J."/>
        </authorList>
    </citation>
    <scope>NUCLEOTIDE SEQUENCE [LARGE SCALE GENOMIC DNA]</scope>
    <source>
        <strain evidence="9">CECT 7398</strain>
    </source>
</reference>
<dbReference type="InterPro" id="IPR050266">
    <property type="entry name" value="AB_hydrolase_sf"/>
</dbReference>
<evidence type="ECO:0000256" key="3">
    <source>
        <dbReference type="ARBA" id="ARBA00022756"/>
    </source>
</evidence>
<dbReference type="EMBL" id="JAUFQC010000001">
    <property type="protein sequence ID" value="MDN3608546.1"/>
    <property type="molecule type" value="Genomic_DNA"/>
</dbReference>
<dbReference type="InterPro" id="IPR010076">
    <property type="entry name" value="BioH"/>
</dbReference>
<comment type="function">
    <text evidence="5">The physiological role of BioH is to remove the methyl group introduced by BioC when the pimeloyl moiety is complete. It allows to synthesize pimeloyl-ACP via the fatty acid synthetic pathway through the hydrolysis of the ester bonds of pimeloyl-ACP esters.</text>
</comment>
<protein>
    <recommendedName>
        <fullName evidence="5">Pimeloyl-[acyl-carrier protein] methyl ester esterase</fullName>
        <ecNumber evidence="5">3.1.1.85</ecNumber>
    </recommendedName>
    <alternativeName>
        <fullName evidence="5">Biotin synthesis protein BioH</fullName>
    </alternativeName>
    <alternativeName>
        <fullName evidence="5">Carboxylesterase BioH</fullName>
    </alternativeName>
</protein>
<evidence type="ECO:0000256" key="1">
    <source>
        <dbReference type="ARBA" id="ARBA00022487"/>
    </source>
</evidence>
<dbReference type="GO" id="GO:0090499">
    <property type="term" value="F:pimelyl-[acyl-carrier protein] methyl ester esterase activity"/>
    <property type="evidence" value="ECO:0007669"/>
    <property type="project" value="UniProtKB-EC"/>
</dbReference>
<dbReference type="PANTHER" id="PTHR43798">
    <property type="entry name" value="MONOACYLGLYCEROL LIPASE"/>
    <property type="match status" value="1"/>
</dbReference>
<accession>A0ABT8BN24</accession>
<keyword evidence="4 5" id="KW-0378">Hydrolase</keyword>
<dbReference type="HAMAP" id="MF_01260">
    <property type="entry name" value="Carboxylester"/>
    <property type="match status" value="1"/>
</dbReference>
<dbReference type="NCBIfam" id="TIGR01738">
    <property type="entry name" value="bioH"/>
    <property type="match status" value="1"/>
</dbReference>
<feature type="domain" description="AB hydrolase-1" evidence="6">
    <location>
        <begin position="25"/>
        <end position="250"/>
    </location>
</feature>
<comment type="similarity">
    <text evidence="5">Belongs to the AB hydrolase superfamily. Carboxylesterase BioH family.</text>
</comment>
<dbReference type="InterPro" id="IPR000073">
    <property type="entry name" value="AB_hydrolase_1"/>
</dbReference>
<feature type="binding site" evidence="5">
    <location>
        <begin position="152"/>
        <end position="156"/>
    </location>
    <ligand>
        <name>substrate</name>
    </ligand>
</feature>
<evidence type="ECO:0000256" key="5">
    <source>
        <dbReference type="HAMAP-Rule" id="MF_01260"/>
    </source>
</evidence>
<comment type="catalytic activity">
    <reaction evidence="5">
        <text>6-carboxyhexanoyl-[ACP] methyl ester + H2O = 6-carboxyhexanoyl-[ACP] + methanol + H(+)</text>
        <dbReference type="Rhea" id="RHEA:42700"/>
        <dbReference type="Rhea" id="RHEA-COMP:9955"/>
        <dbReference type="Rhea" id="RHEA-COMP:10186"/>
        <dbReference type="ChEBI" id="CHEBI:15377"/>
        <dbReference type="ChEBI" id="CHEBI:15378"/>
        <dbReference type="ChEBI" id="CHEBI:17790"/>
        <dbReference type="ChEBI" id="CHEBI:78846"/>
        <dbReference type="ChEBI" id="CHEBI:82735"/>
        <dbReference type="EC" id="3.1.1.85"/>
    </reaction>
</comment>
<keyword evidence="1 5" id="KW-0719">Serine esterase</keyword>
<dbReference type="Pfam" id="PF00561">
    <property type="entry name" value="Abhydrolase_1"/>
    <property type="match status" value="1"/>
</dbReference>
<dbReference type="EMBL" id="JAUFQC010000006">
    <property type="protein sequence ID" value="MDN3611029.1"/>
    <property type="molecule type" value="Genomic_DNA"/>
</dbReference>
<evidence type="ECO:0000313" key="7">
    <source>
        <dbReference type="EMBL" id="MDN3608546.1"/>
    </source>
</evidence>
<sequence>MEKVGKDNRNPSTLYWQSKGQGADLILVHGWGINSAVWDQTIERLCQSYRVHVVDLPGFGHSHHHHFNSMEHLAELVLEQAPERAIWLGWSLGGLLATHIALHYPTRVAKLITVASSPRFAAEKKWRGIQPNVLTSFTDQLVADFQSTINNFMSLQALGSPSARQDIKHLKRSVLTRPLPNPRALHTGLQLLANTDYREALSSVSIPTLRLYGRLDGLVPVGVAKAVDALMPNSESYVFNASSHAPFITELDDFCQQVAQFSSSS</sequence>
<feature type="active site" description="Nucleophile" evidence="5">
    <location>
        <position position="91"/>
    </location>
</feature>
<dbReference type="PANTHER" id="PTHR43798:SF31">
    <property type="entry name" value="AB HYDROLASE SUPERFAMILY PROTEIN YCLE"/>
    <property type="match status" value="1"/>
</dbReference>
<feature type="binding site" evidence="5">
    <location>
        <position position="31"/>
    </location>
    <ligand>
        <name>substrate</name>
    </ligand>
</feature>
<dbReference type="SUPFAM" id="SSF53474">
    <property type="entry name" value="alpha/beta-Hydrolases"/>
    <property type="match status" value="1"/>
</dbReference>
<comment type="pathway">
    <text evidence="5">Cofactor biosynthesis; biotin biosynthesis.</text>
</comment>
<evidence type="ECO:0000313" key="9">
    <source>
        <dbReference type="Proteomes" id="UP001238540"/>
    </source>
</evidence>
<comment type="caution">
    <text evidence="7">The sequence shown here is derived from an EMBL/GenBank/DDBJ whole genome shotgun (WGS) entry which is preliminary data.</text>
</comment>
<organism evidence="7 9">
    <name type="scientific">Vibrio ostreicida</name>
    <dbReference type="NCBI Taxonomy" id="526588"/>
    <lineage>
        <taxon>Bacteria</taxon>
        <taxon>Pseudomonadati</taxon>
        <taxon>Pseudomonadota</taxon>
        <taxon>Gammaproteobacteria</taxon>
        <taxon>Vibrionales</taxon>
        <taxon>Vibrionaceae</taxon>
        <taxon>Vibrio</taxon>
    </lineage>
</organism>
<evidence type="ECO:0000256" key="4">
    <source>
        <dbReference type="ARBA" id="ARBA00022801"/>
    </source>
</evidence>
<dbReference type="RefSeq" id="WP_170883684.1">
    <property type="nucleotide sequence ID" value="NZ_JABEYA020000020.1"/>
</dbReference>
<keyword evidence="2 5" id="KW-0963">Cytoplasm</keyword>
<comment type="subcellular location">
    <subcellularLocation>
        <location evidence="5">Cytoplasm</location>
    </subcellularLocation>
</comment>
<proteinExistence type="inferred from homology"/>
<feature type="binding site" evidence="5">
    <location>
        <position position="244"/>
    </location>
    <ligand>
        <name>substrate</name>
    </ligand>
</feature>
<feature type="binding site" evidence="5">
    <location>
        <begin position="91"/>
        <end position="92"/>
    </location>
    <ligand>
        <name>substrate</name>
    </ligand>
</feature>
<reference evidence="7" key="1">
    <citation type="journal article" date="2014" name="Int. J. Syst. Evol. Microbiol.">
        <title>Complete genome of a new Firmicutes species belonging to the dominant human colonic microbiota ('Ruminococcus bicirculans') reveals two chromosomes and a selective capacity to utilize plant glucans.</title>
        <authorList>
            <consortium name="NISC Comparative Sequencing Program"/>
            <person name="Wegmann U."/>
            <person name="Louis P."/>
            <person name="Goesmann A."/>
            <person name="Henrissat B."/>
            <person name="Duncan S.H."/>
            <person name="Flint H.J."/>
        </authorList>
    </citation>
    <scope>NUCLEOTIDE SEQUENCE</scope>
    <source>
        <strain evidence="7">CECT 7398</strain>
    </source>
</reference>